<reference evidence="2 3" key="1">
    <citation type="submission" date="2024-09" db="EMBL/GenBank/DDBJ databases">
        <title>Floridaenema gen nov. (Aerosakkonemataceae, Aerosakkonematales ord. nov., Cyanobacteria) from benthic tropical and subtropical fresh waters, with the description of four new species.</title>
        <authorList>
            <person name="Moretto J.A."/>
            <person name="Berthold D.E."/>
            <person name="Lefler F.W."/>
            <person name="Huang I.-S."/>
            <person name="Laughinghouse H. IV."/>
        </authorList>
    </citation>
    <scope>NUCLEOTIDE SEQUENCE [LARGE SCALE GENOMIC DNA]</scope>
    <source>
        <strain evidence="2 3">BLCC-F167</strain>
    </source>
</reference>
<dbReference type="Gene3D" id="3.90.70.10">
    <property type="entry name" value="Cysteine proteinases"/>
    <property type="match status" value="1"/>
</dbReference>
<protein>
    <submittedName>
        <fullName evidence="2">Cysteine peptidase family C39 domain-containing protein</fullName>
    </submittedName>
</protein>
<evidence type="ECO:0000313" key="3">
    <source>
        <dbReference type="Proteomes" id="UP001576780"/>
    </source>
</evidence>
<dbReference type="Proteomes" id="UP001576780">
    <property type="component" value="Unassembled WGS sequence"/>
</dbReference>
<dbReference type="RefSeq" id="WP_413275954.1">
    <property type="nucleotide sequence ID" value="NZ_JBHFNT010000035.1"/>
</dbReference>
<keyword evidence="3" id="KW-1185">Reference proteome</keyword>
<dbReference type="Pfam" id="PF03412">
    <property type="entry name" value="Peptidase_C39"/>
    <property type="match status" value="1"/>
</dbReference>
<name>A0ABV4WEJ9_9CYAN</name>
<proteinExistence type="predicted"/>
<gene>
    <name evidence="2" type="ORF">ACE1CA_03090</name>
</gene>
<comment type="caution">
    <text evidence="2">The sequence shown here is derived from an EMBL/GenBank/DDBJ whole genome shotgun (WGS) entry which is preliminary data.</text>
</comment>
<dbReference type="EMBL" id="JBHFNT010000035">
    <property type="protein sequence ID" value="MFB2833497.1"/>
    <property type="molecule type" value="Genomic_DNA"/>
</dbReference>
<evidence type="ECO:0000313" key="2">
    <source>
        <dbReference type="EMBL" id="MFB2833497.1"/>
    </source>
</evidence>
<sequence length="158" mass="17566">MHLKLSGAGGNWRVIDEVTDPAIVQQQSIHSCGSACGEMILKSRGINNISQADIEKLATSPTWPELLADALNQLNPDNRGKWLGNFVSTSSFDALNATGSWIAVLWGAGARIGHMVVVDGIYNETVLIRDPWDGTKYRMRKDDFLEYWNGQAVYWIEQ</sequence>
<evidence type="ECO:0000259" key="1">
    <source>
        <dbReference type="Pfam" id="PF03412"/>
    </source>
</evidence>
<feature type="domain" description="Peptidase C39" evidence="1">
    <location>
        <begin position="23"/>
        <end position="153"/>
    </location>
</feature>
<accession>A0ABV4WEJ9</accession>
<dbReference type="InterPro" id="IPR005074">
    <property type="entry name" value="Peptidase_C39"/>
</dbReference>
<organism evidence="2 3">
    <name type="scientific">Floridaenema evergladense BLCC-F167</name>
    <dbReference type="NCBI Taxonomy" id="3153639"/>
    <lineage>
        <taxon>Bacteria</taxon>
        <taxon>Bacillati</taxon>
        <taxon>Cyanobacteriota</taxon>
        <taxon>Cyanophyceae</taxon>
        <taxon>Oscillatoriophycideae</taxon>
        <taxon>Aerosakkonematales</taxon>
        <taxon>Aerosakkonemataceae</taxon>
        <taxon>Floridanema</taxon>
        <taxon>Floridanema evergladense</taxon>
    </lineage>
</organism>